<evidence type="ECO:0000256" key="5">
    <source>
        <dbReference type="ARBA" id="ARBA00022705"/>
    </source>
</evidence>
<dbReference type="PROSITE" id="PS50160">
    <property type="entry name" value="DNA_LIGASE_A3"/>
    <property type="match status" value="1"/>
</dbReference>
<comment type="catalytic activity">
    <reaction evidence="8 9">
        <text>ATP + (deoxyribonucleotide)n-3'-hydroxyl + 5'-phospho-(deoxyribonucleotide)m = (deoxyribonucleotide)n+m + AMP + diphosphate.</text>
        <dbReference type="EC" id="6.5.1.1"/>
    </reaction>
</comment>
<dbReference type="InterPro" id="IPR050191">
    <property type="entry name" value="ATP-dep_DNA_ligase"/>
</dbReference>
<dbReference type="InterPro" id="IPR012308">
    <property type="entry name" value="DNA_ligase_ATP-dep_N"/>
</dbReference>
<evidence type="ECO:0000256" key="11">
    <source>
        <dbReference type="SAM" id="MobiDB-lite"/>
    </source>
</evidence>
<dbReference type="SUPFAM" id="SSF52113">
    <property type="entry name" value="BRCT domain"/>
    <property type="match status" value="1"/>
</dbReference>
<dbReference type="RefSeq" id="XP_065656459.1">
    <property type="nucleotide sequence ID" value="XM_065800387.1"/>
</dbReference>
<dbReference type="InterPro" id="IPR012309">
    <property type="entry name" value="DNA_ligase_ATP-dep_C"/>
</dbReference>
<comment type="similarity">
    <text evidence="3 10">Belongs to the ATP-dependent DNA ligase family.</text>
</comment>
<keyword evidence="9" id="KW-0227">DNA damage</keyword>
<evidence type="ECO:0000259" key="12">
    <source>
        <dbReference type="PROSITE" id="PS50160"/>
    </source>
</evidence>
<feature type="domain" description="ATP-dependent DNA ligase family profile" evidence="12">
    <location>
        <begin position="363"/>
        <end position="497"/>
    </location>
</feature>
<dbReference type="EC" id="6.5.1.1" evidence="9"/>
<evidence type="ECO:0000259" key="13">
    <source>
        <dbReference type="PROSITE" id="PS50172"/>
    </source>
</evidence>
<dbReference type="Pfam" id="PF01068">
    <property type="entry name" value="DNA_ligase_A_M"/>
    <property type="match status" value="1"/>
</dbReference>
<dbReference type="InterPro" id="IPR036599">
    <property type="entry name" value="DNA_ligase_N_sf"/>
</dbReference>
<evidence type="ECO:0000256" key="3">
    <source>
        <dbReference type="ARBA" id="ARBA00007572"/>
    </source>
</evidence>
<feature type="region of interest" description="Disordered" evidence="11">
    <location>
        <begin position="637"/>
        <end position="683"/>
    </location>
</feature>
<evidence type="ECO:0000256" key="9">
    <source>
        <dbReference type="RuleBase" id="RU000617"/>
    </source>
</evidence>
<keyword evidence="7 9" id="KW-0067">ATP-binding</keyword>
<keyword evidence="14" id="KW-1185">Reference proteome</keyword>
<evidence type="ECO:0000256" key="1">
    <source>
        <dbReference type="ARBA" id="ARBA00001946"/>
    </source>
</evidence>
<dbReference type="Gene3D" id="2.40.50.140">
    <property type="entry name" value="Nucleic acid-binding proteins"/>
    <property type="match status" value="1"/>
</dbReference>
<dbReference type="InterPro" id="IPR016059">
    <property type="entry name" value="DNA_ligase_ATP-dep_CS"/>
</dbReference>
<gene>
    <name evidence="15" type="primary">LOC101236307</name>
</gene>
<evidence type="ECO:0000313" key="14">
    <source>
        <dbReference type="Proteomes" id="UP001652625"/>
    </source>
</evidence>
<dbReference type="Pfam" id="PF04675">
    <property type="entry name" value="DNA_ligase_A_N"/>
    <property type="match status" value="1"/>
</dbReference>
<dbReference type="CDD" id="cd07967">
    <property type="entry name" value="OBF_DNA_ligase_III"/>
    <property type="match status" value="1"/>
</dbReference>
<dbReference type="PROSITE" id="PS50172">
    <property type="entry name" value="BRCT"/>
    <property type="match status" value="1"/>
</dbReference>
<dbReference type="InterPro" id="IPR012310">
    <property type="entry name" value="DNA_ligase_ATP-dep_cent"/>
</dbReference>
<dbReference type="InterPro" id="IPR019406">
    <property type="entry name" value="APLF_PBZ"/>
</dbReference>
<evidence type="ECO:0000256" key="6">
    <source>
        <dbReference type="ARBA" id="ARBA00022741"/>
    </source>
</evidence>
<keyword evidence="9" id="KW-0233">DNA recombination</keyword>
<accession>A0ABM4C4I3</accession>
<dbReference type="Pfam" id="PF16759">
    <property type="entry name" value="LIG3_BRCT"/>
    <property type="match status" value="1"/>
</dbReference>
<dbReference type="Pfam" id="PF04679">
    <property type="entry name" value="DNA_ligase_A_C"/>
    <property type="match status" value="1"/>
</dbReference>
<feature type="domain" description="BRCT" evidence="13">
    <location>
        <begin position="725"/>
        <end position="808"/>
    </location>
</feature>
<dbReference type="Proteomes" id="UP001652625">
    <property type="component" value="Chromosome 06"/>
</dbReference>
<dbReference type="PANTHER" id="PTHR45674:SF9">
    <property type="entry name" value="DNA LIGASE 3"/>
    <property type="match status" value="1"/>
</dbReference>
<dbReference type="GeneID" id="101236307"/>
<dbReference type="InterPro" id="IPR036420">
    <property type="entry name" value="BRCT_dom_sf"/>
</dbReference>
<evidence type="ECO:0000256" key="7">
    <source>
        <dbReference type="ARBA" id="ARBA00022840"/>
    </source>
</evidence>
<dbReference type="PROSITE" id="PS00697">
    <property type="entry name" value="DNA_LIGASE_A1"/>
    <property type="match status" value="1"/>
</dbReference>
<dbReference type="PANTHER" id="PTHR45674">
    <property type="entry name" value="DNA LIGASE 1/3 FAMILY MEMBER"/>
    <property type="match status" value="1"/>
</dbReference>
<organism evidence="14 15">
    <name type="scientific">Hydra vulgaris</name>
    <name type="common">Hydra</name>
    <name type="synonym">Hydra attenuata</name>
    <dbReference type="NCBI Taxonomy" id="6087"/>
    <lineage>
        <taxon>Eukaryota</taxon>
        <taxon>Metazoa</taxon>
        <taxon>Cnidaria</taxon>
        <taxon>Hydrozoa</taxon>
        <taxon>Hydroidolina</taxon>
        <taxon>Anthoathecata</taxon>
        <taxon>Aplanulata</taxon>
        <taxon>Hydridae</taxon>
        <taxon>Hydra</taxon>
    </lineage>
</organism>
<name>A0ABM4C4I3_HYDVU</name>
<dbReference type="Gene3D" id="3.30.470.30">
    <property type="entry name" value="DNA ligase/mRNA capping enzyme"/>
    <property type="match status" value="1"/>
</dbReference>
<evidence type="ECO:0000256" key="10">
    <source>
        <dbReference type="RuleBase" id="RU004196"/>
    </source>
</evidence>
<keyword evidence="6 9" id="KW-0547">Nucleotide-binding</keyword>
<sequence length="809" mass="91889">MHYYQNIVLKTFISNKKKTSQIGKFYSYFYYQFENMTVDSFYSFCELCKTLADEPSYNNKTAIIKKFIISKSSKGKYDGDLVLFAKLLLPGVEKRIYNLKDKQLLKHTSQIFEADLEEMKLHLEGQGVVSNTIQEFFNKSCSTVIPLKKSILSLQEVDGYLEELSNVTKEEAQIKVLTKICKRCTAENLCFIIKLIKHDLRMNTGPKHFFDALDSSAYALFQASSDLKSVIEKWTQLNSEEKLSSGTKNLLSIETSVMTPIKPMLADACKSIEQAIKKCPNGMYSEIKYDGERVQVHKNGNKFEYYSRSLKSVQPHKIADITHYLPQACPGGDTLILDGEVLLMDTNTNKPLPFGTLSIHKKSKFAEATVCYVIFDILQFNNESLLKRPLFERREILCKNVKEIKGRIVFSEMKEITKSDELQCQLKKVFSENLEGLVIKDIKSIYEPGKRHWLKIIKDYLQDGAMADTADLVVLGAYYGTGNKGGMMSVFLMGYYDQNQKKWLTVAKCGNGFDDDTIKKLQSSLQMKKISKVQDNVPSWLEVNRSLIPDFVAVDSKTSPVWEITGAEFSQSTTHTAAGISIRFPRVTKVRPDKDWKSATNLSQLQKLYNESKKTTDVDLAGQSNFIQSETLISVESGSSSLTNPPSKESKSSRKRKTSGETNKNMLSKKKTSSNEQATVESEKPVCQYGSNCYRKNKEHFKDFSHDSSKIKLEEPCITSNNKKNLENIFTGLTFAIAENVKESKKLRRFIVAYDGDIAEEHETNSADYIVSEEKIEDSGLHAVVVKPEWIWTCIKKKRIADHASFGIY</sequence>
<dbReference type="SUPFAM" id="SSF56091">
    <property type="entry name" value="DNA ligase/mRNA capping enzyme, catalytic domain"/>
    <property type="match status" value="1"/>
</dbReference>
<dbReference type="InterPro" id="IPR031916">
    <property type="entry name" value="LIG3_BRCT"/>
</dbReference>
<dbReference type="NCBIfam" id="TIGR00574">
    <property type="entry name" value="dnl1"/>
    <property type="match status" value="1"/>
</dbReference>
<comment type="cofactor">
    <cofactor evidence="1">
        <name>Mg(2+)</name>
        <dbReference type="ChEBI" id="CHEBI:18420"/>
    </cofactor>
</comment>
<dbReference type="SUPFAM" id="SSF117018">
    <property type="entry name" value="ATP-dependent DNA ligase DNA-binding domain"/>
    <property type="match status" value="1"/>
</dbReference>
<dbReference type="InterPro" id="IPR012340">
    <property type="entry name" value="NA-bd_OB-fold"/>
</dbReference>
<dbReference type="InterPro" id="IPR000977">
    <property type="entry name" value="DNA_ligase_ATP-dep"/>
</dbReference>
<dbReference type="SUPFAM" id="SSF50249">
    <property type="entry name" value="Nucleic acid-binding proteins"/>
    <property type="match status" value="1"/>
</dbReference>
<dbReference type="Gene3D" id="1.10.3260.10">
    <property type="entry name" value="DNA ligase, ATP-dependent, N-terminal domain"/>
    <property type="match status" value="1"/>
</dbReference>
<dbReference type="Gene3D" id="3.30.1490.70">
    <property type="match status" value="1"/>
</dbReference>
<dbReference type="SMART" id="SM00292">
    <property type="entry name" value="BRCT"/>
    <property type="match status" value="1"/>
</dbReference>
<dbReference type="InterPro" id="IPR001357">
    <property type="entry name" value="BRCT_dom"/>
</dbReference>
<feature type="compositionally biased region" description="Polar residues" evidence="11">
    <location>
        <begin position="637"/>
        <end position="646"/>
    </location>
</feature>
<dbReference type="GO" id="GO:0016874">
    <property type="term" value="F:ligase activity"/>
    <property type="evidence" value="ECO:0007669"/>
    <property type="project" value="UniProtKB-KW"/>
</dbReference>
<protein>
    <recommendedName>
        <fullName evidence="9">DNA ligase</fullName>
        <ecNumber evidence="9">6.5.1.1</ecNumber>
    </recommendedName>
</protein>
<comment type="subcellular location">
    <subcellularLocation>
        <location evidence="2">Nucleus</location>
    </subcellularLocation>
</comment>
<dbReference type="Pfam" id="PF10283">
    <property type="entry name" value="zf-CCHH"/>
    <property type="match status" value="1"/>
</dbReference>
<evidence type="ECO:0000256" key="8">
    <source>
        <dbReference type="ARBA" id="ARBA00034003"/>
    </source>
</evidence>
<dbReference type="Gene3D" id="3.40.50.10190">
    <property type="entry name" value="BRCT domain"/>
    <property type="match status" value="1"/>
</dbReference>
<keyword evidence="5" id="KW-0235">DNA replication</keyword>
<proteinExistence type="inferred from homology"/>
<evidence type="ECO:0000256" key="4">
    <source>
        <dbReference type="ARBA" id="ARBA00022598"/>
    </source>
</evidence>
<keyword evidence="4 9" id="KW-0436">Ligase</keyword>
<dbReference type="CDD" id="cd07902">
    <property type="entry name" value="Adenylation_DNA_ligase_III"/>
    <property type="match status" value="1"/>
</dbReference>
<keyword evidence="9" id="KW-0234">DNA repair</keyword>
<reference evidence="15" key="1">
    <citation type="submission" date="2025-08" db="UniProtKB">
        <authorList>
            <consortium name="RefSeq"/>
        </authorList>
    </citation>
    <scope>IDENTIFICATION</scope>
</reference>
<evidence type="ECO:0000313" key="15">
    <source>
        <dbReference type="RefSeq" id="XP_065656459.1"/>
    </source>
</evidence>
<evidence type="ECO:0000256" key="2">
    <source>
        <dbReference type="ARBA" id="ARBA00004123"/>
    </source>
</evidence>